<sequence>MPHTYLLTYSSITHITFQDPKITINNIRLAKNSTFITAIDEYQLTHGVSNFIIITALQPQQYGH</sequence>
<reference evidence="1 2" key="1">
    <citation type="journal article" date="2012" name="Nucleic Acids Res.">
        <title>Sequencing of the smallest Apicomplexan genome from the human pathogen Babesia microti.</title>
        <authorList>
            <person name="Cornillot E."/>
            <person name="Hadj-Kaddour K."/>
            <person name="Dassouli A."/>
            <person name="Noel B."/>
            <person name="Ranwez V."/>
            <person name="Vacherie B."/>
            <person name="Augagneur Y."/>
            <person name="Bres V."/>
            <person name="Duclos A."/>
            <person name="Randazzo S."/>
            <person name="Carcy B."/>
            <person name="Debierre-Grockiego F."/>
            <person name="Delbecq S."/>
            <person name="Moubri-Menage K."/>
            <person name="Shams-Eldin H."/>
            <person name="Usmani-Brown S."/>
            <person name="Bringaud F."/>
            <person name="Wincker P."/>
            <person name="Vivares C.P."/>
            <person name="Schwarz R.T."/>
            <person name="Schetters T.P."/>
            <person name="Krause P.J."/>
            <person name="Gorenflot A."/>
            <person name="Berry V."/>
            <person name="Barbe V."/>
            <person name="Ben Mamoun C."/>
        </authorList>
    </citation>
    <scope>NUCLEOTIDE SEQUENCE [LARGE SCALE GENOMIC DNA]</scope>
    <source>
        <strain evidence="1 2">RI</strain>
    </source>
</reference>
<dbReference type="KEGG" id="bmic:BMR1_02g02130"/>
<organism evidence="1 2">
    <name type="scientific">Babesia microti (strain RI)</name>
    <dbReference type="NCBI Taxonomy" id="1133968"/>
    <lineage>
        <taxon>Eukaryota</taxon>
        <taxon>Sar</taxon>
        <taxon>Alveolata</taxon>
        <taxon>Apicomplexa</taxon>
        <taxon>Aconoidasida</taxon>
        <taxon>Piroplasmida</taxon>
        <taxon>Babesiidae</taxon>
        <taxon>Babesia</taxon>
    </lineage>
</organism>
<dbReference type="EMBL" id="FO082872">
    <property type="protein sequence ID" value="CCF73584.1"/>
    <property type="molecule type" value="Genomic_DNA"/>
</dbReference>
<evidence type="ECO:0000313" key="1">
    <source>
        <dbReference type="EMBL" id="CCF73584.1"/>
    </source>
</evidence>
<dbReference type="RefSeq" id="XP_012648193.1">
    <property type="nucleotide sequence ID" value="XM_012792739.1"/>
</dbReference>
<protein>
    <submittedName>
        <fullName evidence="1">Uncharacterized protein</fullName>
    </submittedName>
</protein>
<evidence type="ECO:0000313" key="2">
    <source>
        <dbReference type="Proteomes" id="UP000002899"/>
    </source>
</evidence>
<proteinExistence type="predicted"/>
<dbReference type="GeneID" id="24424212"/>
<reference evidence="1 2" key="2">
    <citation type="journal article" date="2013" name="PLoS ONE">
        <title>Whole genome mapping and re-organization of the nuclear and mitochondrial genomes of Babesia microti isolates.</title>
        <authorList>
            <person name="Cornillot E."/>
            <person name="Dassouli A."/>
            <person name="Garg A."/>
            <person name="Pachikara N."/>
            <person name="Randazzo S."/>
            <person name="Depoix D."/>
            <person name="Carcy B."/>
            <person name="Delbecq S."/>
            <person name="Frutos R."/>
            <person name="Silva J.C."/>
            <person name="Sutton R."/>
            <person name="Krause P.J."/>
            <person name="Mamoun C.B."/>
        </authorList>
    </citation>
    <scope>NUCLEOTIDE SEQUENCE [LARGE SCALE GENOMIC DNA]</scope>
    <source>
        <strain evidence="1 2">RI</strain>
    </source>
</reference>
<name>I7JA34_BABMR</name>
<dbReference type="AlphaFoldDB" id="I7JA34"/>
<keyword evidence="2" id="KW-1185">Reference proteome</keyword>
<dbReference type="VEuPathDB" id="PiroplasmaDB:BMR1_02g02130"/>
<dbReference type="Proteomes" id="UP000002899">
    <property type="component" value="Chromosome II"/>
</dbReference>
<accession>I7JA34</accession>
<reference evidence="1 2" key="3">
    <citation type="journal article" date="2016" name="Sci. Rep.">
        <title>Genome-wide diversity and gene expression profiling of Babesia microti isolates identify polymorphic genes that mediate host-pathogen interactions.</title>
        <authorList>
            <person name="Silva J.C."/>
            <person name="Cornillot E."/>
            <person name="McCracken C."/>
            <person name="Usmani-Brown S."/>
            <person name="Dwivedi A."/>
            <person name="Ifeonu O.O."/>
            <person name="Crabtree J."/>
            <person name="Gotia H.T."/>
            <person name="Virji A.Z."/>
            <person name="Reynes C."/>
            <person name="Colinge J."/>
            <person name="Kumar V."/>
            <person name="Lawres L."/>
            <person name="Pazzi J.E."/>
            <person name="Pablo J.V."/>
            <person name="Hung C."/>
            <person name="Brancato J."/>
            <person name="Kumari P."/>
            <person name="Orvis J."/>
            <person name="Tretina K."/>
            <person name="Chibucos M."/>
            <person name="Ott S."/>
            <person name="Sadzewicz L."/>
            <person name="Sengamalay N."/>
            <person name="Shetty A.C."/>
            <person name="Su Q."/>
            <person name="Tallon L."/>
            <person name="Fraser C.M."/>
            <person name="Frutos R."/>
            <person name="Molina D.M."/>
            <person name="Krause P.J."/>
            <person name="Ben Mamoun C."/>
        </authorList>
    </citation>
    <scope>NUCLEOTIDE SEQUENCE [LARGE SCALE GENOMIC DNA]</scope>
    <source>
        <strain evidence="1 2">RI</strain>
    </source>
</reference>